<dbReference type="Pfam" id="PF09995">
    <property type="entry name" value="MPAB_Lcp_cat"/>
    <property type="match status" value="1"/>
</dbReference>
<dbReference type="Proteomes" id="UP000271469">
    <property type="component" value="Chromosome"/>
</dbReference>
<dbReference type="KEGG" id="gom:D7316_03971"/>
<gene>
    <name evidence="2" type="ORF">D7316_03971</name>
</gene>
<proteinExistence type="predicted"/>
<sequence length="300" mass="33590">MRKPNRNAGLDPETHYPEIYRNLATYEFPWDINQALSFALFRTYAVPTIGRLLDDTGAFTEATQKRYDDTAILLETPLVDGIDSASGKAAIRRINQMHKMYDISNEDFVYVLSTFVVVPVRWLADYGWRPLADNELVAIVRYYQDLGRHMAIKDIPETYDEFATLMDSYEAANFAFDPGSRRVADATLDLLASFYPGFAKRGVDVFSRALMDEPLINAFKLDDPGPVARTISSGALKARARLLAVLPPRRKPALVQNMPRIRSYPDGFDIERMGTFAGGCPVHHVTDAQEPTTATSVAPS</sequence>
<dbReference type="PANTHER" id="PTHR36124:SF1">
    <property type="entry name" value="ER-BOUND OXYGENASE MPAB_MPAB'_RUBBER OXYGENASE CATALYTIC DOMAIN-CONTAINING PROTEIN"/>
    <property type="match status" value="1"/>
</dbReference>
<reference evidence="2 3" key="1">
    <citation type="submission" date="2018-11" db="EMBL/GenBank/DDBJ databases">
        <title>Gordonia insulae sp. nov., isolated from an island soil.</title>
        <authorList>
            <person name="Kim Y.S."/>
            <person name="Kim S.B."/>
        </authorList>
    </citation>
    <scope>NUCLEOTIDE SEQUENCE [LARGE SCALE GENOMIC DNA]</scope>
    <source>
        <strain evidence="2 3">MMS17-SY073</strain>
    </source>
</reference>
<dbReference type="InterPro" id="IPR046366">
    <property type="entry name" value="MPAB"/>
</dbReference>
<evidence type="ECO:0000313" key="2">
    <source>
        <dbReference type="EMBL" id="AZG47362.1"/>
    </source>
</evidence>
<dbReference type="InterPro" id="IPR018713">
    <property type="entry name" value="MPAB/Lcp_cat_dom"/>
</dbReference>
<evidence type="ECO:0000259" key="1">
    <source>
        <dbReference type="Pfam" id="PF09995"/>
    </source>
</evidence>
<name>A0A3G8JSA1_9ACTN</name>
<organism evidence="2 3">
    <name type="scientific">Gordonia insulae</name>
    <dbReference type="NCBI Taxonomy" id="2420509"/>
    <lineage>
        <taxon>Bacteria</taxon>
        <taxon>Bacillati</taxon>
        <taxon>Actinomycetota</taxon>
        <taxon>Actinomycetes</taxon>
        <taxon>Mycobacteriales</taxon>
        <taxon>Gordoniaceae</taxon>
        <taxon>Gordonia</taxon>
    </lineage>
</organism>
<protein>
    <recommendedName>
        <fullName evidence="1">ER-bound oxygenase mpaB/mpaB'/Rubber oxygenase catalytic domain-containing protein</fullName>
    </recommendedName>
</protein>
<dbReference type="AlphaFoldDB" id="A0A3G8JSA1"/>
<dbReference type="GO" id="GO:0016491">
    <property type="term" value="F:oxidoreductase activity"/>
    <property type="evidence" value="ECO:0007669"/>
    <property type="project" value="InterPro"/>
</dbReference>
<keyword evidence="3" id="KW-1185">Reference proteome</keyword>
<dbReference type="RefSeq" id="WP_124709736.1">
    <property type="nucleotide sequence ID" value="NZ_CP033972.1"/>
</dbReference>
<dbReference type="OrthoDB" id="836517at2"/>
<dbReference type="EMBL" id="CP033972">
    <property type="protein sequence ID" value="AZG47362.1"/>
    <property type="molecule type" value="Genomic_DNA"/>
</dbReference>
<evidence type="ECO:0000313" key="3">
    <source>
        <dbReference type="Proteomes" id="UP000271469"/>
    </source>
</evidence>
<feature type="domain" description="ER-bound oxygenase mpaB/mpaB'/Rubber oxygenase catalytic" evidence="1">
    <location>
        <begin position="45"/>
        <end position="224"/>
    </location>
</feature>
<dbReference type="PANTHER" id="PTHR36124">
    <property type="match status" value="1"/>
</dbReference>
<accession>A0A3G8JSA1</accession>